<organism evidence="1">
    <name type="scientific">Rhizophora mucronata</name>
    <name type="common">Asiatic mangrove</name>
    <dbReference type="NCBI Taxonomy" id="61149"/>
    <lineage>
        <taxon>Eukaryota</taxon>
        <taxon>Viridiplantae</taxon>
        <taxon>Streptophyta</taxon>
        <taxon>Embryophyta</taxon>
        <taxon>Tracheophyta</taxon>
        <taxon>Spermatophyta</taxon>
        <taxon>Magnoliopsida</taxon>
        <taxon>eudicotyledons</taxon>
        <taxon>Gunneridae</taxon>
        <taxon>Pentapetalae</taxon>
        <taxon>rosids</taxon>
        <taxon>fabids</taxon>
        <taxon>Malpighiales</taxon>
        <taxon>Rhizophoraceae</taxon>
        <taxon>Rhizophora</taxon>
    </lineage>
</organism>
<evidence type="ECO:0000313" key="1">
    <source>
        <dbReference type="EMBL" id="MBW90934.1"/>
    </source>
</evidence>
<reference evidence="1" key="1">
    <citation type="submission" date="2018-02" db="EMBL/GenBank/DDBJ databases">
        <title>Rhizophora mucronata_Transcriptome.</title>
        <authorList>
            <person name="Meera S.P."/>
            <person name="Sreeshan A."/>
            <person name="Augustine A."/>
        </authorList>
    </citation>
    <scope>NUCLEOTIDE SEQUENCE</scope>
    <source>
        <tissue evidence="1">Leaf</tissue>
    </source>
</reference>
<dbReference type="AlphaFoldDB" id="A0A2P2JBT2"/>
<protein>
    <submittedName>
        <fullName evidence="1">Uncharacterized protein</fullName>
    </submittedName>
</protein>
<proteinExistence type="predicted"/>
<name>A0A2P2JBT2_RHIMU</name>
<sequence>MTTSIKNKRATKRSAEINQKAGLGKIVQTHTNCRRKLSKTLIGSFPIMMPFGMNLPQGNKKLLWLR</sequence>
<dbReference type="EMBL" id="GGEC01010451">
    <property type="protein sequence ID" value="MBW90934.1"/>
    <property type="molecule type" value="Transcribed_RNA"/>
</dbReference>
<accession>A0A2P2JBT2</accession>